<evidence type="ECO:0000313" key="1">
    <source>
        <dbReference type="EMBL" id="CAK0895652.1"/>
    </source>
</evidence>
<name>A0ABN9X877_9DINO</name>
<dbReference type="Proteomes" id="UP001189429">
    <property type="component" value="Unassembled WGS sequence"/>
</dbReference>
<dbReference type="EMBL" id="CAUYUJ010020070">
    <property type="protein sequence ID" value="CAK0895652.1"/>
    <property type="molecule type" value="Genomic_DNA"/>
</dbReference>
<feature type="non-terminal residue" evidence="1">
    <location>
        <position position="483"/>
    </location>
</feature>
<comment type="caution">
    <text evidence="1">The sequence shown here is derived from an EMBL/GenBank/DDBJ whole genome shotgun (WGS) entry which is preliminary data.</text>
</comment>
<feature type="non-terminal residue" evidence="1">
    <location>
        <position position="1"/>
    </location>
</feature>
<protein>
    <submittedName>
        <fullName evidence="1">Uncharacterized protein</fullName>
    </submittedName>
</protein>
<keyword evidence="2" id="KW-1185">Reference proteome</keyword>
<reference evidence="1" key="1">
    <citation type="submission" date="2023-10" db="EMBL/GenBank/DDBJ databases">
        <authorList>
            <person name="Chen Y."/>
            <person name="Shah S."/>
            <person name="Dougan E. K."/>
            <person name="Thang M."/>
            <person name="Chan C."/>
        </authorList>
    </citation>
    <scope>NUCLEOTIDE SEQUENCE [LARGE SCALE GENOMIC DNA]</scope>
</reference>
<proteinExistence type="predicted"/>
<gene>
    <name evidence="1" type="ORF">PCOR1329_LOCUS74336</name>
</gene>
<sequence length="483" mass="48337">GEASTGMRFTGSRVGLPLAGNAVLLLLARWWLPPAEPASSRRAPPLSPRPARWLAGAPAAAAPAAAPAAAHSPPFEAAELLLPLADCRAAVGAREAARACSSPCPPCPSCEAGSGPRHSLAGEAARCGRPSAAGLRLAHKLVVVALSSRGLDHYADLTPGFDVYAEEYDAGNAGVRNWWREWGPAAAPLGAVTPAGLRHSDLAAMPTVAQLAQACARGTAKMADQERDAGAGSAAAVPAPGVAGGYGAFPALAAAAGGAPLGGSIAAGAPAAAGGTAAAAPAPAPATAAGAASAPAAGGLAGPAARVAAPRAAGGDGAVAAAPPAVDGGAAARLGDFRTLATACDVQGPLHREFRDCVQLVRPTSLPDRDVPGPATYHWVTTYQVENGGSPMGRPQAWKAALGWAASVNDPIVSLHHEFSKIMQKGYTDKLGCSRSPDSGGHEQFFFVGMRSARGFMVWPALSEWISAQLAADSAIAKERREA</sequence>
<accession>A0ABN9X877</accession>
<evidence type="ECO:0000313" key="2">
    <source>
        <dbReference type="Proteomes" id="UP001189429"/>
    </source>
</evidence>
<organism evidence="1 2">
    <name type="scientific">Prorocentrum cordatum</name>
    <dbReference type="NCBI Taxonomy" id="2364126"/>
    <lineage>
        <taxon>Eukaryota</taxon>
        <taxon>Sar</taxon>
        <taxon>Alveolata</taxon>
        <taxon>Dinophyceae</taxon>
        <taxon>Prorocentrales</taxon>
        <taxon>Prorocentraceae</taxon>
        <taxon>Prorocentrum</taxon>
    </lineage>
</organism>